<evidence type="ECO:0000313" key="1">
    <source>
        <dbReference type="EMBL" id="GAA2343615.1"/>
    </source>
</evidence>
<keyword evidence="2" id="KW-1185">Reference proteome</keyword>
<dbReference type="Proteomes" id="UP001501584">
    <property type="component" value="Unassembled WGS sequence"/>
</dbReference>
<proteinExistence type="predicted"/>
<evidence type="ECO:0000313" key="2">
    <source>
        <dbReference type="Proteomes" id="UP001501584"/>
    </source>
</evidence>
<dbReference type="EMBL" id="BAAASX010000008">
    <property type="protein sequence ID" value="GAA2343615.1"/>
    <property type="molecule type" value="Genomic_DNA"/>
</dbReference>
<name>A0ABN3G3W6_9ACTN</name>
<protein>
    <submittedName>
        <fullName evidence="1">Uncharacterized protein</fullName>
    </submittedName>
</protein>
<gene>
    <name evidence="1" type="ORF">GCM10010403_40930</name>
</gene>
<comment type="caution">
    <text evidence="1">The sequence shown here is derived from an EMBL/GenBank/DDBJ whole genome shotgun (WGS) entry which is preliminary data.</text>
</comment>
<accession>A0ABN3G3W6</accession>
<sequence>MVLQSLGRARSGEAIVAGEGLGAMERLEAQTLLGAAAAGKLRSSMCQQVMAIEYDRSGHVLYRCARSCGKHTADAAQVQAGLLWHYRGRSLGEHYGLPDEEIVDDMFASLQLAWIRDGDIYTARFR</sequence>
<reference evidence="1 2" key="1">
    <citation type="journal article" date="2019" name="Int. J. Syst. Evol. Microbiol.">
        <title>The Global Catalogue of Microorganisms (GCM) 10K type strain sequencing project: providing services to taxonomists for standard genome sequencing and annotation.</title>
        <authorList>
            <consortium name="The Broad Institute Genomics Platform"/>
            <consortium name="The Broad Institute Genome Sequencing Center for Infectious Disease"/>
            <person name="Wu L."/>
            <person name="Ma J."/>
        </authorList>
    </citation>
    <scope>NUCLEOTIDE SEQUENCE [LARGE SCALE GENOMIC DNA]</scope>
    <source>
        <strain evidence="1 2">JCM 6238</strain>
    </source>
</reference>
<organism evidence="1 2">
    <name type="scientific">Glycomyces rutgersensis</name>
    <dbReference type="NCBI Taxonomy" id="58115"/>
    <lineage>
        <taxon>Bacteria</taxon>
        <taxon>Bacillati</taxon>
        <taxon>Actinomycetota</taxon>
        <taxon>Actinomycetes</taxon>
        <taxon>Glycomycetales</taxon>
        <taxon>Glycomycetaceae</taxon>
        <taxon>Glycomyces</taxon>
    </lineage>
</organism>